<dbReference type="SUPFAM" id="SSF74650">
    <property type="entry name" value="Galactose mutarotase-like"/>
    <property type="match status" value="1"/>
</dbReference>
<organism evidence="1 2">
    <name type="scientific">Malus baccata</name>
    <name type="common">Siberian crab apple</name>
    <name type="synonym">Pyrus baccata</name>
    <dbReference type="NCBI Taxonomy" id="106549"/>
    <lineage>
        <taxon>Eukaryota</taxon>
        <taxon>Viridiplantae</taxon>
        <taxon>Streptophyta</taxon>
        <taxon>Embryophyta</taxon>
        <taxon>Tracheophyta</taxon>
        <taxon>Spermatophyta</taxon>
        <taxon>Magnoliopsida</taxon>
        <taxon>eudicotyledons</taxon>
        <taxon>Gunneridae</taxon>
        <taxon>Pentapetalae</taxon>
        <taxon>rosids</taxon>
        <taxon>fabids</taxon>
        <taxon>Rosales</taxon>
        <taxon>Rosaceae</taxon>
        <taxon>Amygdaloideae</taxon>
        <taxon>Maleae</taxon>
        <taxon>Malus</taxon>
    </lineage>
</organism>
<keyword evidence="2" id="KW-1185">Reference proteome</keyword>
<dbReference type="AlphaFoldDB" id="A0A540KMN1"/>
<evidence type="ECO:0000313" key="2">
    <source>
        <dbReference type="Proteomes" id="UP000315295"/>
    </source>
</evidence>
<dbReference type="PANTHER" id="PTHR11607">
    <property type="entry name" value="ALPHA-MANNOSIDASE"/>
    <property type="match status" value="1"/>
</dbReference>
<proteinExistence type="predicted"/>
<dbReference type="STRING" id="106549.A0A540KMN1"/>
<sequence length="136" mass="15367">MPRTNRLQGCTSKRIMLKLSSLRLLHDDTRGVGEVLNETACIPEKCEGLTDENDWVNSHALTFSGIDPSYALPNNTAVITLQELENREVLLRLAHLYEIGEDKDYSVLANVELKKLFPTKKVKAMDKRVIPSTEIE</sequence>
<dbReference type="InterPro" id="IPR011013">
    <property type="entry name" value="Gal_mutarotase_sf_dom"/>
</dbReference>
<evidence type="ECO:0000313" key="1">
    <source>
        <dbReference type="EMBL" id="TQD75468.1"/>
    </source>
</evidence>
<gene>
    <name evidence="1" type="ORF">C1H46_038969</name>
</gene>
<name>A0A540KMN1_MALBA</name>
<protein>
    <submittedName>
        <fullName evidence="1">Uncharacterized protein</fullName>
    </submittedName>
</protein>
<comment type="caution">
    <text evidence="1">The sequence shown here is derived from an EMBL/GenBank/DDBJ whole genome shotgun (WGS) entry which is preliminary data.</text>
</comment>
<dbReference type="Proteomes" id="UP000315295">
    <property type="component" value="Unassembled WGS sequence"/>
</dbReference>
<dbReference type="GO" id="GO:0030246">
    <property type="term" value="F:carbohydrate binding"/>
    <property type="evidence" value="ECO:0007669"/>
    <property type="project" value="InterPro"/>
</dbReference>
<reference evidence="1 2" key="1">
    <citation type="journal article" date="2019" name="G3 (Bethesda)">
        <title>Sequencing of a Wild Apple (Malus baccata) Genome Unravels the Differences Between Cultivated and Wild Apple Species Regarding Disease Resistance and Cold Tolerance.</title>
        <authorList>
            <person name="Chen X."/>
        </authorList>
    </citation>
    <scope>NUCLEOTIDE SEQUENCE [LARGE SCALE GENOMIC DNA]</scope>
    <source>
        <strain evidence="2">cv. Shandingzi</strain>
        <tissue evidence="1">Leaves</tissue>
    </source>
</reference>
<dbReference type="EMBL" id="VIEB01001095">
    <property type="protein sequence ID" value="TQD75468.1"/>
    <property type="molecule type" value="Genomic_DNA"/>
</dbReference>
<dbReference type="Gene3D" id="2.60.40.1360">
    <property type="match status" value="1"/>
</dbReference>
<accession>A0A540KMN1</accession>
<dbReference type="InterPro" id="IPR050843">
    <property type="entry name" value="Glycosyl_Hydrlase_38"/>
</dbReference>
<dbReference type="GO" id="GO:0004559">
    <property type="term" value="F:alpha-mannosidase activity"/>
    <property type="evidence" value="ECO:0007669"/>
    <property type="project" value="TreeGrafter"/>
</dbReference>
<dbReference type="PANTHER" id="PTHR11607:SF60">
    <property type="entry name" value="ALPHA-MANNOSIDASE"/>
    <property type="match status" value="1"/>
</dbReference>
<dbReference type="GO" id="GO:0005975">
    <property type="term" value="P:carbohydrate metabolic process"/>
    <property type="evidence" value="ECO:0007669"/>
    <property type="project" value="InterPro"/>
</dbReference>